<dbReference type="PANTHER" id="PTHR43451:SF1">
    <property type="entry name" value="ACETYLTRANSFERASE"/>
    <property type="match status" value="1"/>
</dbReference>
<feature type="domain" description="N-acetyltransferase" evidence="1">
    <location>
        <begin position="1"/>
        <end position="154"/>
    </location>
</feature>
<evidence type="ECO:0000313" key="3">
    <source>
        <dbReference type="Proteomes" id="UP001199044"/>
    </source>
</evidence>
<dbReference type="InterPro" id="IPR000182">
    <property type="entry name" value="GNAT_dom"/>
</dbReference>
<dbReference type="Proteomes" id="UP001199044">
    <property type="component" value="Unassembled WGS sequence"/>
</dbReference>
<gene>
    <name evidence="2" type="ORF">LDJ79_23070</name>
</gene>
<keyword evidence="3" id="KW-1185">Reference proteome</keyword>
<evidence type="ECO:0000259" key="1">
    <source>
        <dbReference type="PROSITE" id="PS51186"/>
    </source>
</evidence>
<dbReference type="EC" id="2.3.1.-" evidence="2"/>
<dbReference type="InterPro" id="IPR016181">
    <property type="entry name" value="Acyl_CoA_acyltransferase"/>
</dbReference>
<dbReference type="PROSITE" id="PS51186">
    <property type="entry name" value="GNAT"/>
    <property type="match status" value="1"/>
</dbReference>
<dbReference type="PANTHER" id="PTHR43451">
    <property type="entry name" value="ACETYLTRANSFERASE (GNAT) FAMILY PROTEIN"/>
    <property type="match status" value="1"/>
</dbReference>
<dbReference type="GO" id="GO:0016746">
    <property type="term" value="F:acyltransferase activity"/>
    <property type="evidence" value="ECO:0007669"/>
    <property type="project" value="UniProtKB-KW"/>
</dbReference>
<accession>A0ABS7YXF2</accession>
<dbReference type="RefSeq" id="WP_225252275.1">
    <property type="nucleotide sequence ID" value="NZ_JAIWIU010000236.1"/>
</dbReference>
<comment type="caution">
    <text evidence="2">The sequence shown here is derived from an EMBL/GenBank/DDBJ whole genome shotgun (WGS) entry which is preliminary data.</text>
</comment>
<dbReference type="CDD" id="cd04301">
    <property type="entry name" value="NAT_SF"/>
    <property type="match status" value="1"/>
</dbReference>
<dbReference type="InterPro" id="IPR052564">
    <property type="entry name" value="N-acetyltrans/Recomb-assoc"/>
</dbReference>
<name>A0ABS7YXF2_9VIBR</name>
<dbReference type="SUPFAM" id="SSF55729">
    <property type="entry name" value="Acyl-CoA N-acyltransferases (Nat)"/>
    <property type="match status" value="1"/>
</dbReference>
<organism evidence="2 3">
    <name type="scientific">Vibrio tritonius</name>
    <dbReference type="NCBI Taxonomy" id="1435069"/>
    <lineage>
        <taxon>Bacteria</taxon>
        <taxon>Pseudomonadati</taxon>
        <taxon>Pseudomonadota</taxon>
        <taxon>Gammaproteobacteria</taxon>
        <taxon>Vibrionales</taxon>
        <taxon>Vibrionaceae</taxon>
        <taxon>Vibrio</taxon>
    </lineage>
</organism>
<keyword evidence="2" id="KW-0808">Transferase</keyword>
<dbReference type="Gene3D" id="3.40.630.30">
    <property type="match status" value="1"/>
</dbReference>
<dbReference type="Pfam" id="PF13673">
    <property type="entry name" value="Acetyltransf_10"/>
    <property type="match status" value="1"/>
</dbReference>
<evidence type="ECO:0000313" key="2">
    <source>
        <dbReference type="EMBL" id="MCA2019010.1"/>
    </source>
</evidence>
<protein>
    <submittedName>
        <fullName evidence="2">GNAT family N-acetyltransferase</fullName>
        <ecNumber evidence="2">2.3.1.-</ecNumber>
    </submittedName>
</protein>
<proteinExistence type="predicted"/>
<keyword evidence="2" id="KW-0012">Acyltransferase</keyword>
<reference evidence="3" key="1">
    <citation type="submission" date="2023-07" db="EMBL/GenBank/DDBJ databases">
        <title>Molecular identification of indigenous halophilic bacteria isolated from red sea cost, biodegradation of synthetic dyes and assessment of degraded metabolite toxicity.</title>
        <authorList>
            <person name="Chaieb K."/>
            <person name="Altayb H.N."/>
        </authorList>
    </citation>
    <scope>NUCLEOTIDE SEQUENCE [LARGE SCALE GENOMIC DNA]</scope>
    <source>
        <strain evidence="3">K20</strain>
    </source>
</reference>
<sequence>MKIRAYQKDDAPELWRLFYNTVHHVNCRDYSPELLDAWAPLEFDFAIWQRKMDTINPVIAEMDGKIVGYTDLQADGLIDHFFCHVQYQGQGIGRFLMEHVLRLGAKRGITHFRSEVSITARPFYERFGFSVVTEQNVPMRGQILNNFIMEKIVLPN</sequence>
<dbReference type="EMBL" id="JAIWIU010000236">
    <property type="protein sequence ID" value="MCA2019010.1"/>
    <property type="molecule type" value="Genomic_DNA"/>
</dbReference>